<dbReference type="EMBL" id="CAADRM010000146">
    <property type="protein sequence ID" value="VFU18194.1"/>
    <property type="molecule type" value="Genomic_DNA"/>
</dbReference>
<keyword evidence="4" id="KW-0472">Membrane</keyword>
<dbReference type="PANTHER" id="PTHR36985:SF1">
    <property type="entry name" value="TRANSLOCATION AND ASSEMBLY MODULE SUBUNIT TAMB"/>
    <property type="match status" value="1"/>
</dbReference>
<dbReference type="GO" id="GO:0005886">
    <property type="term" value="C:plasma membrane"/>
    <property type="evidence" value="ECO:0007669"/>
    <property type="project" value="InterPro"/>
</dbReference>
<comment type="subcellular location">
    <subcellularLocation>
        <location evidence="1">Membrane</location>
        <topology evidence="1">Single-pass membrane protein</topology>
    </subcellularLocation>
</comment>
<name>A0A485M604_9ZZZZ</name>
<keyword evidence="2" id="KW-0812">Transmembrane</keyword>
<protein>
    <recommendedName>
        <fullName evidence="6">Translocation and assembly module TamB C-terminal domain-containing protein</fullName>
    </recommendedName>
</protein>
<organism evidence="7">
    <name type="scientific">anaerobic digester metagenome</name>
    <dbReference type="NCBI Taxonomy" id="1263854"/>
    <lineage>
        <taxon>unclassified sequences</taxon>
        <taxon>metagenomes</taxon>
        <taxon>ecological metagenomes</taxon>
    </lineage>
</organism>
<dbReference type="GO" id="GO:0009306">
    <property type="term" value="P:protein secretion"/>
    <property type="evidence" value="ECO:0007669"/>
    <property type="project" value="InterPro"/>
</dbReference>
<keyword evidence="3" id="KW-1133">Transmembrane helix</keyword>
<evidence type="ECO:0000256" key="4">
    <source>
        <dbReference type="ARBA" id="ARBA00023136"/>
    </source>
</evidence>
<evidence type="ECO:0000256" key="2">
    <source>
        <dbReference type="ARBA" id="ARBA00022692"/>
    </source>
</evidence>
<feature type="compositionally biased region" description="Polar residues" evidence="5">
    <location>
        <begin position="662"/>
        <end position="682"/>
    </location>
</feature>
<accession>A0A485M604</accession>
<evidence type="ECO:0000259" key="6">
    <source>
        <dbReference type="Pfam" id="PF04357"/>
    </source>
</evidence>
<proteinExistence type="predicted"/>
<dbReference type="Pfam" id="PF04357">
    <property type="entry name" value="TamB"/>
    <property type="match status" value="1"/>
</dbReference>
<feature type="domain" description="Translocation and assembly module TamB C-terminal" evidence="6">
    <location>
        <begin position="1100"/>
        <end position="1447"/>
    </location>
</feature>
<reference evidence="7" key="1">
    <citation type="submission" date="2019-03" db="EMBL/GenBank/DDBJ databases">
        <authorList>
            <person name="Hao L."/>
        </authorList>
    </citation>
    <scope>NUCLEOTIDE SEQUENCE</scope>
</reference>
<evidence type="ECO:0000256" key="1">
    <source>
        <dbReference type="ARBA" id="ARBA00004167"/>
    </source>
</evidence>
<dbReference type="InterPro" id="IPR007452">
    <property type="entry name" value="TamB_C"/>
</dbReference>
<evidence type="ECO:0000256" key="3">
    <source>
        <dbReference type="ARBA" id="ARBA00022989"/>
    </source>
</evidence>
<dbReference type="PANTHER" id="PTHR36985">
    <property type="entry name" value="TRANSLOCATION AND ASSEMBLY MODULE SUBUNIT TAMB"/>
    <property type="match status" value="1"/>
</dbReference>
<sequence>MKTVLRIFAALVLLILLLVILSAVGLHLYLKTGRGGELVLGTVNSLIPGRIQAEDVSVSLLGQSVSFTEAALLGPRGDVVLTSGGVRLEIDIFSLLNNRLVFNVISLKGPDIRLIATGKGQQLNLVQAFVEESPVQEPKEKEETGEGPTVIIENLAIEDGLLQYTDESAGTFVRLEDMDAQASLDLSDIAMGIAGSAAQASLIMGGRTLEFAGMKIEGEYERESLDILFAEVIHEGFRVSARGEASDVLTKPRVDMVLEYGGELSGLMSLLEPDRRYSGRVSGRVGVRGALENPQAEAVVEYEDGEIAGIRIDGLRVEMSLEDRIVELGESVLQIASGTAAISGKIDLREVFPQGFIESEPDLDAVSYDLVSTLTNLDPGRFLTDAVAYPDSVSGRVEIAGRGVLPPNIAASSDFVLHLKGNLPEFPATMSEIDIRGKAGLDYPLLTYTVTGGLLRAVDADIQGRMNLDTDAIQAAVNLDVRRVEDIAEALDMQAKGSLSVRADISGTLGNPVASGTLMGKGLQWQDFQVGDLSADLGLEADGMLNLTGLSMNTAGKSLAVQGGVRVFRDGLTPDPEMPVKLDIRLDSARVDQMIVQEGMGGTLDGDVHVSGRLTGPSVRVDLRGEGVIFQGVNLGNIRIRGDLTAEGVTTTPVPSAPGDTTHGQQHASTALQPRSGETATTAVRPVSGEAGRTPLPAGGRKEQAKAGSGTGETFPVRRAQFNPGLDFEITGEQIDLQGFTPLAEGMLRYDARITGSLKEPRGTFQVSGAGITLAGQEIEEVRAWGDIRGRQVLIRSLTTQVAEGQTVTGSGSLNLSEPREYEVSLSTQGIMLGSLAAFRESQVTGGMLVFDIAGSGTLENPGLQGTLQIVNPAVRGQILNDIVINLTLEEQVVKVAGRSDFSFDGTYHLQTQVIDLEALFEEAELAPYLAIAGRPELRGVVSGSMEITGDVSDMADLEVSLHVDRAYIGLRERVLLSARSLTAEYRQGSLVIPETSIDLPGEGSMLIRADAAPKGELNVHAGGMIPLEIMELFDPELADLTGMARFEVDAAGRFQSPRVKGDIFLENVEYSIPYNNQLVHEVRGHVQISRERILVEDLAGRLDSGYFEIRGRVDLDDLKPGRMNMTARMRSLPLVIPDTADLLLEGEASLTGMPDKSLLQANVTILEALYYKDLQLNLVAEVGQRILGGGREVQAGREPVDLPYLRNAELDITIVRRGPVLIENNLAELTLSPDLNVRGTLNTPVVTGRVSVIEGTVTYQRRTFEVTQGVVEFIDPYRTRAVVDLEAEGKIRDWMIFLSVSGPLDNLNIELASDPPAEDAVILTLLATGKTPDELTGVGGAPRSPSSMLAELLASTYGEELRETTGLDILELETVSPEGGTADNIRITVGEELTRRLTVKYSLETTGSDMTRTAIAEYKLLESLMFNGFQDSKGVFGADFRFRVEFR</sequence>
<gene>
    <name evidence="7" type="ORF">SCFA_790014</name>
</gene>
<evidence type="ECO:0000313" key="7">
    <source>
        <dbReference type="EMBL" id="VFU18194.1"/>
    </source>
</evidence>
<feature type="region of interest" description="Disordered" evidence="5">
    <location>
        <begin position="649"/>
        <end position="717"/>
    </location>
</feature>
<evidence type="ECO:0000256" key="5">
    <source>
        <dbReference type="SAM" id="MobiDB-lite"/>
    </source>
</evidence>